<dbReference type="HOGENOM" id="CLU_2605770_0_0_1"/>
<dbReference type="Proteomes" id="UP000008177">
    <property type="component" value="Unplaced contigs"/>
</dbReference>
<accession>G2YK84</accession>
<proteinExistence type="predicted"/>
<dbReference type="InParanoid" id="G2YK84"/>
<sequence length="79" mass="8853">MSSALLSLPHSDPGSFPGAVRLNKTQTRGGSEKQATRFLSNRTQTFTIHTFHPETANKVPSRLNTFFIYYAFTSQPYIS</sequence>
<feature type="region of interest" description="Disordered" evidence="1">
    <location>
        <begin position="1"/>
        <end position="35"/>
    </location>
</feature>
<reference evidence="3" key="1">
    <citation type="journal article" date="2011" name="PLoS Genet.">
        <title>Genomic analysis of the necrotrophic fungal pathogens Sclerotinia sclerotiorum and Botrytis cinerea.</title>
        <authorList>
            <person name="Amselem J."/>
            <person name="Cuomo C.A."/>
            <person name="van Kan J.A."/>
            <person name="Viaud M."/>
            <person name="Benito E.P."/>
            <person name="Couloux A."/>
            <person name="Coutinho P.M."/>
            <person name="de Vries R.P."/>
            <person name="Dyer P.S."/>
            <person name="Fillinger S."/>
            <person name="Fournier E."/>
            <person name="Gout L."/>
            <person name="Hahn M."/>
            <person name="Kohn L."/>
            <person name="Lapalu N."/>
            <person name="Plummer K.M."/>
            <person name="Pradier J.M."/>
            <person name="Quevillon E."/>
            <person name="Sharon A."/>
            <person name="Simon A."/>
            <person name="ten Have A."/>
            <person name="Tudzynski B."/>
            <person name="Tudzynski P."/>
            <person name="Wincker P."/>
            <person name="Andrew M."/>
            <person name="Anthouard V."/>
            <person name="Beever R.E."/>
            <person name="Beffa R."/>
            <person name="Benoit I."/>
            <person name="Bouzid O."/>
            <person name="Brault B."/>
            <person name="Chen Z."/>
            <person name="Choquer M."/>
            <person name="Collemare J."/>
            <person name="Cotton P."/>
            <person name="Danchin E.G."/>
            <person name="Da Silva C."/>
            <person name="Gautier A."/>
            <person name="Giraud C."/>
            <person name="Giraud T."/>
            <person name="Gonzalez C."/>
            <person name="Grossetete S."/>
            <person name="Guldener U."/>
            <person name="Henrissat B."/>
            <person name="Howlett B.J."/>
            <person name="Kodira C."/>
            <person name="Kretschmer M."/>
            <person name="Lappartient A."/>
            <person name="Leroch M."/>
            <person name="Levis C."/>
            <person name="Mauceli E."/>
            <person name="Neuveglise C."/>
            <person name="Oeser B."/>
            <person name="Pearson M."/>
            <person name="Poulain J."/>
            <person name="Poussereau N."/>
            <person name="Quesneville H."/>
            <person name="Rascle C."/>
            <person name="Schumacher J."/>
            <person name="Segurens B."/>
            <person name="Sexton A."/>
            <person name="Silva E."/>
            <person name="Sirven C."/>
            <person name="Soanes D.M."/>
            <person name="Talbot N.J."/>
            <person name="Templeton M."/>
            <person name="Yandava C."/>
            <person name="Yarden O."/>
            <person name="Zeng Q."/>
            <person name="Rollins J.A."/>
            <person name="Lebrun M.H."/>
            <person name="Dickman M."/>
        </authorList>
    </citation>
    <scope>NUCLEOTIDE SEQUENCE [LARGE SCALE GENOMIC DNA]</scope>
    <source>
        <strain evidence="3">T4</strain>
    </source>
</reference>
<organism evidence="2 3">
    <name type="scientific">Botryotinia fuckeliana (strain T4)</name>
    <name type="common">Noble rot fungus</name>
    <name type="synonym">Botrytis cinerea</name>
    <dbReference type="NCBI Taxonomy" id="999810"/>
    <lineage>
        <taxon>Eukaryota</taxon>
        <taxon>Fungi</taxon>
        <taxon>Dikarya</taxon>
        <taxon>Ascomycota</taxon>
        <taxon>Pezizomycotina</taxon>
        <taxon>Leotiomycetes</taxon>
        <taxon>Helotiales</taxon>
        <taxon>Sclerotiniaceae</taxon>
        <taxon>Botrytis</taxon>
    </lineage>
</organism>
<evidence type="ECO:0000256" key="1">
    <source>
        <dbReference type="SAM" id="MobiDB-lite"/>
    </source>
</evidence>
<evidence type="ECO:0000313" key="3">
    <source>
        <dbReference type="Proteomes" id="UP000008177"/>
    </source>
</evidence>
<evidence type="ECO:0000313" key="2">
    <source>
        <dbReference type="EMBL" id="CCD52032.1"/>
    </source>
</evidence>
<gene>
    <name evidence="2" type="ORF">BofuT4_uP081910.1</name>
</gene>
<dbReference type="EMBL" id="FQ790340">
    <property type="protein sequence ID" value="CCD52032.1"/>
    <property type="molecule type" value="Genomic_DNA"/>
</dbReference>
<name>G2YK84_BOTF4</name>
<dbReference type="AlphaFoldDB" id="G2YK84"/>
<protein>
    <submittedName>
        <fullName evidence="2">Uncharacterized protein</fullName>
    </submittedName>
</protein>